<dbReference type="AlphaFoldDB" id="A0AAN8EAT2"/>
<dbReference type="Proteomes" id="UP001316803">
    <property type="component" value="Unassembled WGS sequence"/>
</dbReference>
<dbReference type="PANTHER" id="PTHR42052">
    <property type="entry name" value="ABM DOMAIN-CONTAINING PROTEIN"/>
    <property type="match status" value="1"/>
</dbReference>
<reference evidence="1 2" key="1">
    <citation type="submission" date="2022-12" db="EMBL/GenBank/DDBJ databases">
        <title>Genomic features and morphological characterization of a novel Knufia sp. strain isolated from spacecraft assembly facility.</title>
        <authorList>
            <person name="Teixeira M."/>
            <person name="Chander A.M."/>
            <person name="Stajich J.E."/>
            <person name="Venkateswaran K."/>
        </authorList>
    </citation>
    <scope>NUCLEOTIDE SEQUENCE [LARGE SCALE GENOMIC DNA]</scope>
    <source>
        <strain evidence="1 2">FJI-L2-BK-P2</strain>
    </source>
</reference>
<accession>A0AAN8EAT2</accession>
<sequence length="240" mass="27230">MPVTELALLHYKSRPSTTSSKPPVSDTTLENLTRAARKQASFSHYPVALLQCHEDPTLIYLIGGWDTVEQHMNEWVPCQANQELLKLLSTDVDVKWMFHLDMDPADVVDRLVKSRQGVSDDGKDFVVAIGRHFVKEGLREGFWATWKENVDALEDFVGGRAKREGGWRIDDGVSADDRTGDRVTEKGAVPDEFVLFTAWENVERHMDFAKTEGFMRYGKITDYLDGAEIRHGRVFCIAEP</sequence>
<proteinExistence type="predicted"/>
<evidence type="ECO:0000313" key="1">
    <source>
        <dbReference type="EMBL" id="KAK5950403.1"/>
    </source>
</evidence>
<keyword evidence="2" id="KW-1185">Reference proteome</keyword>
<comment type="caution">
    <text evidence="1">The sequence shown here is derived from an EMBL/GenBank/DDBJ whole genome shotgun (WGS) entry which is preliminary data.</text>
</comment>
<gene>
    <name evidence="1" type="ORF">OHC33_008622</name>
</gene>
<dbReference type="Gene3D" id="3.30.70.100">
    <property type="match status" value="2"/>
</dbReference>
<organism evidence="1 2">
    <name type="scientific">Knufia fluminis</name>
    <dbReference type="NCBI Taxonomy" id="191047"/>
    <lineage>
        <taxon>Eukaryota</taxon>
        <taxon>Fungi</taxon>
        <taxon>Dikarya</taxon>
        <taxon>Ascomycota</taxon>
        <taxon>Pezizomycotina</taxon>
        <taxon>Eurotiomycetes</taxon>
        <taxon>Chaetothyriomycetidae</taxon>
        <taxon>Chaetothyriales</taxon>
        <taxon>Trichomeriaceae</taxon>
        <taxon>Knufia</taxon>
    </lineage>
</organism>
<evidence type="ECO:0000313" key="2">
    <source>
        <dbReference type="Proteomes" id="UP001316803"/>
    </source>
</evidence>
<dbReference type="InterPro" id="IPR011008">
    <property type="entry name" value="Dimeric_a/b-barrel"/>
</dbReference>
<name>A0AAN8EAT2_9EURO</name>
<dbReference type="SUPFAM" id="SSF54909">
    <property type="entry name" value="Dimeric alpha+beta barrel"/>
    <property type="match status" value="1"/>
</dbReference>
<dbReference type="PANTHER" id="PTHR42052:SF1">
    <property type="entry name" value="ABM DOMAIN-CONTAINING PROTEIN"/>
    <property type="match status" value="1"/>
</dbReference>
<dbReference type="EMBL" id="JAKLMC020000027">
    <property type="protein sequence ID" value="KAK5950403.1"/>
    <property type="molecule type" value="Genomic_DNA"/>
</dbReference>
<protein>
    <submittedName>
        <fullName evidence="1">Uncharacterized protein</fullName>
    </submittedName>
</protein>